<proteinExistence type="predicted"/>
<dbReference type="Proteomes" id="UP001168552">
    <property type="component" value="Unassembled WGS sequence"/>
</dbReference>
<sequence>MSKTKIFSYVTLVVALILGYYLYHSISSKIEEDNRIKTVEANVIDKLKMIREAQLAYKSVNGQFTSDWNKLVNFVKDGKIYLVEKKEIIIPRQYGGDSIYVQVDTLGFVPVRDSLFNETIYPNFVADNLPIIPGSGGKKFEMFADKIEKGGNMVDVVEVKDIAPVNPKRKETNEILILKPLRFGSRTEITTSGNWE</sequence>
<keyword evidence="1" id="KW-0472">Membrane</keyword>
<keyword evidence="3" id="KW-1185">Reference proteome</keyword>
<keyword evidence="1" id="KW-1133">Transmembrane helix</keyword>
<organism evidence="2 3">
    <name type="scientific">Shiella aurantiaca</name>
    <dbReference type="NCBI Taxonomy" id="3058365"/>
    <lineage>
        <taxon>Bacteria</taxon>
        <taxon>Pseudomonadati</taxon>
        <taxon>Bacteroidota</taxon>
        <taxon>Cytophagia</taxon>
        <taxon>Cytophagales</taxon>
        <taxon>Shiellaceae</taxon>
        <taxon>Shiella</taxon>
    </lineage>
</organism>
<evidence type="ECO:0000256" key="1">
    <source>
        <dbReference type="SAM" id="Phobius"/>
    </source>
</evidence>
<feature type="transmembrane region" description="Helical" evidence="1">
    <location>
        <begin position="6"/>
        <end position="23"/>
    </location>
</feature>
<evidence type="ECO:0000313" key="2">
    <source>
        <dbReference type="EMBL" id="MDN4165306.1"/>
    </source>
</evidence>
<dbReference type="RefSeq" id="WP_320003831.1">
    <property type="nucleotide sequence ID" value="NZ_JAUHJS010000003.1"/>
</dbReference>
<name>A0ABT8F5R7_9BACT</name>
<keyword evidence="1" id="KW-0812">Transmembrane</keyword>
<evidence type="ECO:0000313" key="3">
    <source>
        <dbReference type="Proteomes" id="UP001168552"/>
    </source>
</evidence>
<dbReference type="EMBL" id="JAUHJS010000003">
    <property type="protein sequence ID" value="MDN4165306.1"/>
    <property type="molecule type" value="Genomic_DNA"/>
</dbReference>
<reference evidence="2" key="1">
    <citation type="submission" date="2023-06" db="EMBL/GenBank/DDBJ databases">
        <title>Cytophagales bacterium Strain LB-30, isolated from soil.</title>
        <authorList>
            <person name="Liu B."/>
        </authorList>
    </citation>
    <scope>NUCLEOTIDE SEQUENCE</scope>
    <source>
        <strain evidence="2">LB-30</strain>
    </source>
</reference>
<gene>
    <name evidence="2" type="ORF">QWY31_07325</name>
</gene>
<accession>A0ABT8F5R7</accession>
<protein>
    <submittedName>
        <fullName evidence="2">Uncharacterized protein</fullName>
    </submittedName>
</protein>
<comment type="caution">
    <text evidence="2">The sequence shown here is derived from an EMBL/GenBank/DDBJ whole genome shotgun (WGS) entry which is preliminary data.</text>
</comment>